<evidence type="ECO:0000313" key="2">
    <source>
        <dbReference type="Proteomes" id="UP001183817"/>
    </source>
</evidence>
<gene>
    <name evidence="1" type="ORF">J2S64_000320</name>
</gene>
<accession>A0ABU2BGW3</accession>
<name>A0ABU2BGW3_9MICC</name>
<dbReference type="Proteomes" id="UP001183817">
    <property type="component" value="Unassembled WGS sequence"/>
</dbReference>
<dbReference type="EMBL" id="JAVDYI010000001">
    <property type="protein sequence ID" value="MDR7356629.1"/>
    <property type="molecule type" value="Genomic_DNA"/>
</dbReference>
<organism evidence="1 2">
    <name type="scientific">Paeniglutamicibacter sulfureus</name>
    <dbReference type="NCBI Taxonomy" id="43666"/>
    <lineage>
        <taxon>Bacteria</taxon>
        <taxon>Bacillati</taxon>
        <taxon>Actinomycetota</taxon>
        <taxon>Actinomycetes</taxon>
        <taxon>Micrococcales</taxon>
        <taxon>Micrococcaceae</taxon>
        <taxon>Paeniglutamicibacter</taxon>
    </lineage>
</organism>
<evidence type="ECO:0008006" key="3">
    <source>
        <dbReference type="Google" id="ProtNLM"/>
    </source>
</evidence>
<dbReference type="RefSeq" id="WP_310287566.1">
    <property type="nucleotide sequence ID" value="NZ_BAAAWO010000001.1"/>
</dbReference>
<keyword evidence="2" id="KW-1185">Reference proteome</keyword>
<proteinExistence type="predicted"/>
<reference evidence="1 2" key="1">
    <citation type="submission" date="2023-07" db="EMBL/GenBank/DDBJ databases">
        <title>Sequencing the genomes of 1000 actinobacteria strains.</title>
        <authorList>
            <person name="Klenk H.-P."/>
        </authorList>
    </citation>
    <scope>NUCLEOTIDE SEQUENCE [LARGE SCALE GENOMIC DNA]</scope>
    <source>
        <strain evidence="1 2">DSM 20167</strain>
    </source>
</reference>
<protein>
    <recommendedName>
        <fullName evidence="3">Tetratricopeptide repeat protein</fullName>
    </recommendedName>
</protein>
<evidence type="ECO:0000313" key="1">
    <source>
        <dbReference type="EMBL" id="MDR7356629.1"/>
    </source>
</evidence>
<sequence>MSTATHMDLTHTEALLQVPEGGLASAPRQNIESGIPGVRLNPTLMRHEIFDAELAEEVLRTGAPSSQVVVLLAKGELRAASELVAETRFIDPQNFAMRVLDTSLTRAAGDAPRAVNRLRALLTEFKDTEHESILQQHLGFAYVESGDVLAAANRFRKALDLRTAADADAHLIESSRACLESVLEHTAKTAGSADAPHPAAVNAAAQHPAPATAAIALQPPAAG</sequence>
<comment type="caution">
    <text evidence="1">The sequence shown here is derived from an EMBL/GenBank/DDBJ whole genome shotgun (WGS) entry which is preliminary data.</text>
</comment>